<evidence type="ECO:0000313" key="3">
    <source>
        <dbReference type="EMBL" id="TSD68314.1"/>
    </source>
</evidence>
<evidence type="ECO:0000256" key="1">
    <source>
        <dbReference type="SAM" id="MobiDB-lite"/>
    </source>
</evidence>
<comment type="caution">
    <text evidence="3">The sequence shown here is derived from an EMBL/GenBank/DDBJ whole genome shotgun (WGS) entry which is preliminary data.</text>
</comment>
<proteinExistence type="predicted"/>
<accession>A0A554SPP9</accession>
<evidence type="ECO:0000313" key="4">
    <source>
        <dbReference type="Proteomes" id="UP000316988"/>
    </source>
</evidence>
<dbReference type="Proteomes" id="UP000316988">
    <property type="component" value="Unassembled WGS sequence"/>
</dbReference>
<keyword evidence="4" id="KW-1185">Reference proteome</keyword>
<feature type="transmembrane region" description="Helical" evidence="2">
    <location>
        <begin position="102"/>
        <end position="122"/>
    </location>
</feature>
<reference evidence="3 4" key="1">
    <citation type="submission" date="2019-07" db="EMBL/GenBank/DDBJ databases">
        <authorList>
            <person name="Zhao L.H."/>
        </authorList>
    </citation>
    <scope>NUCLEOTIDE SEQUENCE [LARGE SCALE GENOMIC DNA]</scope>
    <source>
        <strain evidence="3 4">Co35</strain>
    </source>
</reference>
<dbReference type="AlphaFoldDB" id="A0A554SPP9"/>
<feature type="compositionally biased region" description="Basic and acidic residues" evidence="1">
    <location>
        <begin position="1"/>
        <end position="27"/>
    </location>
</feature>
<evidence type="ECO:0000256" key="2">
    <source>
        <dbReference type="SAM" id="Phobius"/>
    </source>
</evidence>
<name>A0A554SPP9_9ACTN</name>
<sequence>MGRGRLGDPEPRGRGSDDAGDAAEQRGRLLRGPGGAVRPPRSRGSRIYLIQLAAVLVGLVLVIAGAWRVGVATVGASFLIAAALRAVVTPDQYGMLRVRGKAFDMAWMLVLGGSLVFLAVNIPSQPPL</sequence>
<dbReference type="Pfam" id="PF11222">
    <property type="entry name" value="DUF3017"/>
    <property type="match status" value="1"/>
</dbReference>
<keyword evidence="2" id="KW-1133">Transmembrane helix</keyword>
<keyword evidence="2" id="KW-0812">Transmembrane</keyword>
<feature type="transmembrane region" description="Helical" evidence="2">
    <location>
        <begin position="73"/>
        <end position="90"/>
    </location>
</feature>
<feature type="region of interest" description="Disordered" evidence="1">
    <location>
        <begin position="1"/>
        <end position="42"/>
    </location>
</feature>
<dbReference type="OrthoDB" id="3790201at2"/>
<dbReference type="InterPro" id="IPR021385">
    <property type="entry name" value="DUF3017"/>
</dbReference>
<keyword evidence="2" id="KW-0472">Membrane</keyword>
<dbReference type="EMBL" id="VLNT01000001">
    <property type="protein sequence ID" value="TSD68314.1"/>
    <property type="molecule type" value="Genomic_DNA"/>
</dbReference>
<feature type="transmembrane region" description="Helical" evidence="2">
    <location>
        <begin position="47"/>
        <end position="67"/>
    </location>
</feature>
<protein>
    <submittedName>
        <fullName evidence="3">DUF3017 domain-containing protein</fullName>
    </submittedName>
</protein>
<organism evidence="3 4">
    <name type="scientific">Aeromicrobium piscarium</name>
    <dbReference type="NCBI Taxonomy" id="2590901"/>
    <lineage>
        <taxon>Bacteria</taxon>
        <taxon>Bacillati</taxon>
        <taxon>Actinomycetota</taxon>
        <taxon>Actinomycetes</taxon>
        <taxon>Propionibacteriales</taxon>
        <taxon>Nocardioidaceae</taxon>
        <taxon>Aeromicrobium</taxon>
    </lineage>
</organism>
<gene>
    <name evidence="3" type="ORF">FNM00_01590</name>
</gene>